<sequence>MEAMLFGLDEVVCTRHGLLWTLTSTALKRLRSPTSTHLPGPLSRLHCHRGLSRPLYQSGCEEACVQLDFSFSPK</sequence>
<dbReference type="AlphaFoldDB" id="A0AAV2KQ65"/>
<evidence type="ECO:0000313" key="2">
    <source>
        <dbReference type="Proteomes" id="UP001497482"/>
    </source>
</evidence>
<keyword evidence="2" id="KW-1185">Reference proteome</keyword>
<reference evidence="1 2" key="1">
    <citation type="submission" date="2024-04" db="EMBL/GenBank/DDBJ databases">
        <authorList>
            <person name="Waldvogel A.-M."/>
            <person name="Schoenle A."/>
        </authorList>
    </citation>
    <scope>NUCLEOTIDE SEQUENCE [LARGE SCALE GENOMIC DNA]</scope>
</reference>
<protein>
    <submittedName>
        <fullName evidence="1">Uncharacterized protein</fullName>
    </submittedName>
</protein>
<organism evidence="1 2">
    <name type="scientific">Knipowitschia caucasica</name>
    <name type="common">Caucasian dwarf goby</name>
    <name type="synonym">Pomatoschistus caucasicus</name>
    <dbReference type="NCBI Taxonomy" id="637954"/>
    <lineage>
        <taxon>Eukaryota</taxon>
        <taxon>Metazoa</taxon>
        <taxon>Chordata</taxon>
        <taxon>Craniata</taxon>
        <taxon>Vertebrata</taxon>
        <taxon>Euteleostomi</taxon>
        <taxon>Actinopterygii</taxon>
        <taxon>Neopterygii</taxon>
        <taxon>Teleostei</taxon>
        <taxon>Neoteleostei</taxon>
        <taxon>Acanthomorphata</taxon>
        <taxon>Gobiaria</taxon>
        <taxon>Gobiiformes</taxon>
        <taxon>Gobioidei</taxon>
        <taxon>Gobiidae</taxon>
        <taxon>Gobiinae</taxon>
        <taxon>Knipowitschia</taxon>
    </lineage>
</organism>
<accession>A0AAV2KQ65</accession>
<gene>
    <name evidence="1" type="ORF">KC01_LOCUS21465</name>
</gene>
<proteinExistence type="predicted"/>
<evidence type="ECO:0000313" key="1">
    <source>
        <dbReference type="EMBL" id="CAL1592183.1"/>
    </source>
</evidence>
<dbReference type="EMBL" id="OZ035824">
    <property type="protein sequence ID" value="CAL1592183.1"/>
    <property type="molecule type" value="Genomic_DNA"/>
</dbReference>
<dbReference type="Proteomes" id="UP001497482">
    <property type="component" value="Chromosome 2"/>
</dbReference>
<name>A0AAV2KQ65_KNICA</name>